<keyword evidence="1" id="KW-0472">Membrane</keyword>
<keyword evidence="1" id="KW-1133">Transmembrane helix</keyword>
<dbReference type="RefSeq" id="WP_216455507.1">
    <property type="nucleotide sequence ID" value="NZ_JAHLQL010000001.1"/>
</dbReference>
<dbReference type="EMBL" id="JAHLQL010000001">
    <property type="protein sequence ID" value="MBU5590273.1"/>
    <property type="molecule type" value="Genomic_DNA"/>
</dbReference>
<feature type="transmembrane region" description="Helical" evidence="1">
    <location>
        <begin position="7"/>
        <end position="25"/>
    </location>
</feature>
<sequence length="344" mass="39573">MKKLKIILLWTLFALVIESGIFFILENKYFNTDLKVSKVKLVENKKTEEHELTLPESSGEVKVSDSARFISYLEDKSIKIFDSKTGNTNTVKAEDNFDIQYYKWLPGENSFIMAEKSKGSSKAYFDLYSYDAKSNTKRELLNFDMKKLRINSYSPKEVISDIAFSTSTHVMYIKVQKNSNVSDIYMVNIMNELKKVKSDAHNIGRIDIFSEGTDLIYEEKDIVKSLNNNKSVSAFNGVVLLGIDKDKKVYLGKKENNKISKIYYGESSMTKDKWKIFDLPIPTEAKDIFIKKDGLVFVNNSKENNLLELSKNSKIQYNGKLLDISHKELIIIENNKVMKKSLNN</sequence>
<keyword evidence="1" id="KW-0812">Transmembrane</keyword>
<proteinExistence type="predicted"/>
<organism evidence="2 3">
    <name type="scientific">Clostridium simiarum</name>
    <dbReference type="NCBI Taxonomy" id="2841506"/>
    <lineage>
        <taxon>Bacteria</taxon>
        <taxon>Bacillati</taxon>
        <taxon>Bacillota</taxon>
        <taxon>Clostridia</taxon>
        <taxon>Eubacteriales</taxon>
        <taxon>Clostridiaceae</taxon>
        <taxon>Clostridium</taxon>
    </lineage>
</organism>
<evidence type="ECO:0000256" key="1">
    <source>
        <dbReference type="SAM" id="Phobius"/>
    </source>
</evidence>
<gene>
    <name evidence="2" type="ORF">KQI89_00685</name>
</gene>
<protein>
    <recommendedName>
        <fullName evidence="4">Dipeptidyl peptidase IV</fullName>
    </recommendedName>
</protein>
<dbReference type="Proteomes" id="UP000736583">
    <property type="component" value="Unassembled WGS sequence"/>
</dbReference>
<reference evidence="2 3" key="1">
    <citation type="submission" date="2021-06" db="EMBL/GenBank/DDBJ databases">
        <authorList>
            <person name="Sun Q."/>
            <person name="Li D."/>
        </authorList>
    </citation>
    <scope>NUCLEOTIDE SEQUENCE [LARGE SCALE GENOMIC DNA]</scope>
    <source>
        <strain evidence="2 3">MSJ-4</strain>
    </source>
</reference>
<accession>A0ABS6EXZ9</accession>
<comment type="caution">
    <text evidence="2">The sequence shown here is derived from an EMBL/GenBank/DDBJ whole genome shotgun (WGS) entry which is preliminary data.</text>
</comment>
<keyword evidence="3" id="KW-1185">Reference proteome</keyword>
<name>A0ABS6EXZ9_9CLOT</name>
<evidence type="ECO:0000313" key="3">
    <source>
        <dbReference type="Proteomes" id="UP000736583"/>
    </source>
</evidence>
<evidence type="ECO:0008006" key="4">
    <source>
        <dbReference type="Google" id="ProtNLM"/>
    </source>
</evidence>
<evidence type="ECO:0000313" key="2">
    <source>
        <dbReference type="EMBL" id="MBU5590273.1"/>
    </source>
</evidence>